<dbReference type="InterPro" id="IPR023997">
    <property type="entry name" value="TonB-dep_OMP_SusC/RagA_CS"/>
</dbReference>
<protein>
    <submittedName>
        <fullName evidence="13">TonB-dependent receptor</fullName>
    </submittedName>
</protein>
<keyword evidence="14" id="KW-1185">Reference proteome</keyword>
<accession>A0A6M1T4V5</accession>
<dbReference type="Pfam" id="PF07715">
    <property type="entry name" value="Plug"/>
    <property type="match status" value="1"/>
</dbReference>
<gene>
    <name evidence="13" type="ORF">G3569_11950</name>
</gene>
<dbReference type="GO" id="GO:0009279">
    <property type="term" value="C:cell outer membrane"/>
    <property type="evidence" value="ECO:0007669"/>
    <property type="project" value="UniProtKB-SubCell"/>
</dbReference>
<dbReference type="EMBL" id="JAALLS010000015">
    <property type="protein sequence ID" value="NGP89067.1"/>
    <property type="molecule type" value="Genomic_DNA"/>
</dbReference>
<dbReference type="InterPro" id="IPR000531">
    <property type="entry name" value="Beta-barrel_TonB"/>
</dbReference>
<evidence type="ECO:0000256" key="2">
    <source>
        <dbReference type="ARBA" id="ARBA00022448"/>
    </source>
</evidence>
<dbReference type="RefSeq" id="WP_165269425.1">
    <property type="nucleotide sequence ID" value="NZ_JAALLS010000015.1"/>
</dbReference>
<feature type="region of interest" description="Disordered" evidence="10">
    <location>
        <begin position="899"/>
        <end position="920"/>
    </location>
</feature>
<sequence>MSCLFLSTGVNAQSQVTVEGTVITKDTQEPLAGVNITVKNENRGTVTDTNGQYSISVADTDTLIFSFISFEKKEVPVNGRTTIDVVMKTDQIMAEEIIVVGYGTQKKSDLTGSVGSVAMENVEKLSGSNSADMLQGQVSGVSVSSGSGDPGSSPNVTIRGLGTIGNNDPLYIIDGVPGDISKVDPNNIESIDVLKDAASAAIYGSRASNGVIIVKTKRGTKDSGSTISFDAYTGIQSLDNKIDLANRQQYNTISQQMYNNAGLQPLAYTTGSGNYADTDWQDAFFDPGIEQKYNLSISGGTEDLTYTIAGGFYDQEGIATNTGHNKYNLRVNADYTNGKLKVGESFSYVRSNTQNMTGGSYGGGYGTIYQVMDMLPHTPVYDESNEGGYAGPPHPDMPKSSNPMATQELTTNESQSDFIQANVYGEYDILKNLTYELRFGANIDNGYLNYFAPTYYTSSIYKREVSYLSQQRSRNTETSIYTLLRYTNSFKDHDIEAMAGYSQERSIYKSSNASIDDLPSNEIRALSAGSGSASVSGSIFESTMRSQFGRLTYSYDSRYLFTGNIRRDGSSRFAESNRYGIFPSASVGWRISEESFFNFDNITNFKLRASLGKLGNQEIGNYQFIPTISAGSNYINYVLGEEQNIYNGAIITNFAATDIKWETTTSRNIGVDLSLYDDKIQFTADYYNNVTSDMLVNIPIPATSGSSAGPLTNGGEMETEGVEFSARYSEGNGPFTYNVRANISTSRNTVTKLGFKDEAFTGGYIEYGTHPTTRTVVGGEIARFYLYETDGLFQNAQEVQAHSSSSGLLQPNAAPGDVRFKDTNGDGVLNEDDKVYMGSAAPDFEYGLTFNANYQNFDLSVFVQGTYGNKMYNGTKFLTHRTDRNTNYSTELLDAWTPQNTDTDVPRNISGDPNGNARPSDRFLEDASYLRIKNLQLGYTLPDKLLGNSGVSKFRVYVSFENLATLTSYSGFDPSLNNFSLFRRGVDSGLYPLARTSMIGIQTQF</sequence>
<evidence type="ECO:0000259" key="11">
    <source>
        <dbReference type="Pfam" id="PF00593"/>
    </source>
</evidence>
<dbReference type="NCBIfam" id="TIGR04056">
    <property type="entry name" value="OMP_RagA_SusC"/>
    <property type="match status" value="1"/>
</dbReference>
<feature type="domain" description="TonB-dependent receptor-like beta-barrel" evidence="11">
    <location>
        <begin position="408"/>
        <end position="963"/>
    </location>
</feature>
<comment type="caution">
    <text evidence="13">The sequence shown here is derived from an EMBL/GenBank/DDBJ whole genome shotgun (WGS) entry which is preliminary data.</text>
</comment>
<dbReference type="InterPro" id="IPR039426">
    <property type="entry name" value="TonB-dep_rcpt-like"/>
</dbReference>
<dbReference type="Pfam" id="PF13715">
    <property type="entry name" value="CarbopepD_reg_2"/>
    <property type="match status" value="1"/>
</dbReference>
<evidence type="ECO:0000256" key="3">
    <source>
        <dbReference type="ARBA" id="ARBA00022452"/>
    </source>
</evidence>
<dbReference type="InterPro" id="IPR023996">
    <property type="entry name" value="TonB-dep_OMP_SusC/RagA"/>
</dbReference>
<evidence type="ECO:0000259" key="12">
    <source>
        <dbReference type="Pfam" id="PF07715"/>
    </source>
</evidence>
<dbReference type="SUPFAM" id="SSF49464">
    <property type="entry name" value="Carboxypeptidase regulatory domain-like"/>
    <property type="match status" value="1"/>
</dbReference>
<name>A0A6M1T4V5_9BACT</name>
<evidence type="ECO:0000256" key="9">
    <source>
        <dbReference type="RuleBase" id="RU003357"/>
    </source>
</evidence>
<evidence type="ECO:0000256" key="1">
    <source>
        <dbReference type="ARBA" id="ARBA00004571"/>
    </source>
</evidence>
<organism evidence="13 14">
    <name type="scientific">Fodinibius halophilus</name>
    <dbReference type="NCBI Taxonomy" id="1736908"/>
    <lineage>
        <taxon>Bacteria</taxon>
        <taxon>Pseudomonadati</taxon>
        <taxon>Balneolota</taxon>
        <taxon>Balneolia</taxon>
        <taxon>Balneolales</taxon>
        <taxon>Balneolaceae</taxon>
        <taxon>Fodinibius</taxon>
    </lineage>
</organism>
<dbReference type="Gene3D" id="2.60.40.1120">
    <property type="entry name" value="Carboxypeptidase-like, regulatory domain"/>
    <property type="match status" value="1"/>
</dbReference>
<dbReference type="InterPro" id="IPR036942">
    <property type="entry name" value="Beta-barrel_TonB_sf"/>
</dbReference>
<evidence type="ECO:0000256" key="6">
    <source>
        <dbReference type="ARBA" id="ARBA00023136"/>
    </source>
</evidence>
<dbReference type="PROSITE" id="PS52016">
    <property type="entry name" value="TONB_DEPENDENT_REC_3"/>
    <property type="match status" value="1"/>
</dbReference>
<keyword evidence="4 8" id="KW-0812">Transmembrane</keyword>
<keyword evidence="5 9" id="KW-0798">TonB box</keyword>
<evidence type="ECO:0000256" key="4">
    <source>
        <dbReference type="ARBA" id="ARBA00022692"/>
    </source>
</evidence>
<comment type="subcellular location">
    <subcellularLocation>
        <location evidence="1 8">Cell outer membrane</location>
        <topology evidence="1 8">Multi-pass membrane protein</topology>
    </subcellularLocation>
</comment>
<dbReference type="Gene3D" id="2.40.170.20">
    <property type="entry name" value="TonB-dependent receptor, beta-barrel domain"/>
    <property type="match status" value="1"/>
</dbReference>
<proteinExistence type="inferred from homology"/>
<evidence type="ECO:0000256" key="8">
    <source>
        <dbReference type="PROSITE-ProRule" id="PRU01360"/>
    </source>
</evidence>
<evidence type="ECO:0000313" key="13">
    <source>
        <dbReference type="EMBL" id="NGP89067.1"/>
    </source>
</evidence>
<keyword evidence="13" id="KW-0675">Receptor</keyword>
<dbReference type="Pfam" id="PF00593">
    <property type="entry name" value="TonB_dep_Rec_b-barrel"/>
    <property type="match status" value="1"/>
</dbReference>
<comment type="similarity">
    <text evidence="8 9">Belongs to the TonB-dependent receptor family.</text>
</comment>
<feature type="region of interest" description="Disordered" evidence="10">
    <location>
        <begin position="803"/>
        <end position="825"/>
    </location>
</feature>
<keyword evidence="2 8" id="KW-0813">Transport</keyword>
<dbReference type="AlphaFoldDB" id="A0A6M1T4V5"/>
<keyword evidence="7 8" id="KW-0998">Cell outer membrane</keyword>
<dbReference type="SUPFAM" id="SSF56935">
    <property type="entry name" value="Porins"/>
    <property type="match status" value="1"/>
</dbReference>
<dbReference type="InterPro" id="IPR012910">
    <property type="entry name" value="Plug_dom"/>
</dbReference>
<dbReference type="InterPro" id="IPR008969">
    <property type="entry name" value="CarboxyPept-like_regulatory"/>
</dbReference>
<dbReference type="InterPro" id="IPR037066">
    <property type="entry name" value="Plug_dom_sf"/>
</dbReference>
<evidence type="ECO:0000256" key="10">
    <source>
        <dbReference type="SAM" id="MobiDB-lite"/>
    </source>
</evidence>
<keyword evidence="6 8" id="KW-0472">Membrane</keyword>
<feature type="domain" description="TonB-dependent receptor plug" evidence="12">
    <location>
        <begin position="107"/>
        <end position="211"/>
    </location>
</feature>
<dbReference type="Gene3D" id="2.170.130.10">
    <property type="entry name" value="TonB-dependent receptor, plug domain"/>
    <property type="match status" value="1"/>
</dbReference>
<evidence type="ECO:0000256" key="7">
    <source>
        <dbReference type="ARBA" id="ARBA00023237"/>
    </source>
</evidence>
<dbReference type="NCBIfam" id="TIGR04057">
    <property type="entry name" value="SusC_RagA_signa"/>
    <property type="match status" value="1"/>
</dbReference>
<evidence type="ECO:0000313" key="14">
    <source>
        <dbReference type="Proteomes" id="UP000479132"/>
    </source>
</evidence>
<dbReference type="Proteomes" id="UP000479132">
    <property type="component" value="Unassembled WGS sequence"/>
</dbReference>
<reference evidence="13 14" key="1">
    <citation type="submission" date="2020-02" db="EMBL/GenBank/DDBJ databases">
        <title>Aliifodinibius halophilus 2W32, complete genome.</title>
        <authorList>
            <person name="Li Y."/>
            <person name="Wu S."/>
        </authorList>
    </citation>
    <scope>NUCLEOTIDE SEQUENCE [LARGE SCALE GENOMIC DNA]</scope>
    <source>
        <strain evidence="13 14">2W32</strain>
    </source>
</reference>
<keyword evidence="3 8" id="KW-1134">Transmembrane beta strand</keyword>
<evidence type="ECO:0000256" key="5">
    <source>
        <dbReference type="ARBA" id="ARBA00023077"/>
    </source>
</evidence>